<dbReference type="SMART" id="SM00066">
    <property type="entry name" value="GAL4"/>
    <property type="match status" value="1"/>
</dbReference>
<dbReference type="PANTHER" id="PTHR47424:SF2">
    <property type="entry name" value="TRANSCRIPTION FACTOR DOMAIN-CONTAINING PROTEIN-RELATED"/>
    <property type="match status" value="1"/>
</dbReference>
<dbReference type="InterPro" id="IPR051127">
    <property type="entry name" value="Fungal_SecMet_Regulators"/>
</dbReference>
<dbReference type="InterPro" id="IPR007219">
    <property type="entry name" value="XnlR_reg_dom"/>
</dbReference>
<keyword evidence="5" id="KW-0539">Nucleus</keyword>
<evidence type="ECO:0000256" key="3">
    <source>
        <dbReference type="ARBA" id="ARBA00023125"/>
    </source>
</evidence>
<evidence type="ECO:0000256" key="1">
    <source>
        <dbReference type="ARBA" id="ARBA00022723"/>
    </source>
</evidence>
<dbReference type="GO" id="GO:0006351">
    <property type="term" value="P:DNA-templated transcription"/>
    <property type="evidence" value="ECO:0007669"/>
    <property type="project" value="InterPro"/>
</dbReference>
<dbReference type="CDD" id="cd00067">
    <property type="entry name" value="GAL4"/>
    <property type="match status" value="1"/>
</dbReference>
<dbReference type="PANTHER" id="PTHR47424">
    <property type="entry name" value="REGULATORY PROTEIN GAL4"/>
    <property type="match status" value="1"/>
</dbReference>
<dbReference type="SUPFAM" id="SSF57701">
    <property type="entry name" value="Zn2/Cys6 DNA-binding domain"/>
    <property type="match status" value="1"/>
</dbReference>
<reference evidence="8" key="2">
    <citation type="submission" date="2020-02" db="EMBL/GenBank/DDBJ databases">
        <authorList>
            <person name="Gilchrist C.L.M."/>
            <person name="Chooi Y.-H."/>
        </authorList>
    </citation>
    <scope>NUCLEOTIDE SEQUENCE</scope>
    <source>
        <strain evidence="8">MST-FP2251</strain>
    </source>
</reference>
<evidence type="ECO:0000313" key="8">
    <source>
        <dbReference type="EMBL" id="KAF9889721.1"/>
    </source>
</evidence>
<dbReference type="Proteomes" id="UP001194746">
    <property type="component" value="Unassembled WGS sequence"/>
</dbReference>
<evidence type="ECO:0000256" key="6">
    <source>
        <dbReference type="SAM" id="MobiDB-lite"/>
    </source>
</evidence>
<dbReference type="GO" id="GO:0008270">
    <property type="term" value="F:zinc ion binding"/>
    <property type="evidence" value="ECO:0007669"/>
    <property type="project" value="InterPro"/>
</dbReference>
<dbReference type="GO" id="GO:0000981">
    <property type="term" value="F:DNA-binding transcription factor activity, RNA polymerase II-specific"/>
    <property type="evidence" value="ECO:0007669"/>
    <property type="project" value="InterPro"/>
</dbReference>
<dbReference type="GO" id="GO:0005634">
    <property type="term" value="C:nucleus"/>
    <property type="evidence" value="ECO:0007669"/>
    <property type="project" value="TreeGrafter"/>
</dbReference>
<protein>
    <recommendedName>
        <fullName evidence="7">Zn(2)-C6 fungal-type domain-containing protein</fullName>
    </recommendedName>
</protein>
<evidence type="ECO:0000256" key="5">
    <source>
        <dbReference type="ARBA" id="ARBA00023242"/>
    </source>
</evidence>
<sequence length="670" mass="74267">MPKSAIGSHELRACTECRKRKSKCSGTAPCSFCARTNRSCTFGRAPSRTPLTRKNLDRLERRCAGLTALIRSLDPDLDIENALKATTPSTVPSAGLQLTGSRHREISVSADEFEWSESVSASPAAGRKEILDGMAAGSSILRTVPGLHLQTSGSGISPPEEQTSFPHASSRMQDPSLAVQLTSAAILDDLIDAYFTCYNTSYPVLHERTFRHKYRGRHQIPSGSSWHAIFYIVLAIGNWIRGGTSEAKQCIYYSAARSRMSMQMLESGTLLTVQAFLLMGNHLQKRDRPNTGYNFIGIAYRMALGLGLHREAPAGTKRDSLFHERRRVVWWIVYCFDSGFSLTTGRPIMGSDSFIETRLPRNLDDSTCTLNSILPTPTDNATTYSAIIAQTRLASIGNVVYSSAVSAPRGASLSPKTSRSLDHQLKAWKLSLPLYFTARDIPDWFRGPRAMVIWKEQNLRMVLWWGSQRLCDLPSDVDDARDMCHYVAIETIQDITTFCSDYPDIIHAGLSWYATYFLFQATVVLSIHYLKPCHSSDHNLDSVNQELWVLSISRARDCLATLSRGNGAATRCLAVLDRIRDQSRQAAATPSVGTAAANFHLDHTHVQPVSGSMDMHPTSFEIDPALQVLFQDTSWTGDIFEGLQGFPIIDEPEVFDYMLPNGLPADTPPE</sequence>
<dbReference type="GO" id="GO:0000435">
    <property type="term" value="P:positive regulation of transcription from RNA polymerase II promoter by galactose"/>
    <property type="evidence" value="ECO:0007669"/>
    <property type="project" value="TreeGrafter"/>
</dbReference>
<accession>A0AAD4GUH7</accession>
<feature type="region of interest" description="Disordered" evidence="6">
    <location>
        <begin position="151"/>
        <end position="170"/>
    </location>
</feature>
<reference evidence="8" key="1">
    <citation type="journal article" date="2019" name="Beilstein J. Org. Chem.">
        <title>Nanangenines: drimane sesquiterpenoids as the dominant metabolite cohort of a novel Australian fungus, Aspergillus nanangensis.</title>
        <authorList>
            <person name="Lacey H.J."/>
            <person name="Gilchrist C.L.M."/>
            <person name="Crombie A."/>
            <person name="Kalaitzis J.A."/>
            <person name="Vuong D."/>
            <person name="Rutledge P.J."/>
            <person name="Turner P."/>
            <person name="Pitt J.I."/>
            <person name="Lacey E."/>
            <person name="Chooi Y.H."/>
            <person name="Piggott A.M."/>
        </authorList>
    </citation>
    <scope>NUCLEOTIDE SEQUENCE</scope>
    <source>
        <strain evidence="8">MST-FP2251</strain>
    </source>
</reference>
<evidence type="ECO:0000256" key="2">
    <source>
        <dbReference type="ARBA" id="ARBA00023015"/>
    </source>
</evidence>
<organism evidence="8 9">
    <name type="scientific">Aspergillus nanangensis</name>
    <dbReference type="NCBI Taxonomy" id="2582783"/>
    <lineage>
        <taxon>Eukaryota</taxon>
        <taxon>Fungi</taxon>
        <taxon>Dikarya</taxon>
        <taxon>Ascomycota</taxon>
        <taxon>Pezizomycotina</taxon>
        <taxon>Eurotiomycetes</taxon>
        <taxon>Eurotiomycetidae</taxon>
        <taxon>Eurotiales</taxon>
        <taxon>Aspergillaceae</taxon>
        <taxon>Aspergillus</taxon>
        <taxon>Aspergillus subgen. Circumdati</taxon>
    </lineage>
</organism>
<dbReference type="PROSITE" id="PS50048">
    <property type="entry name" value="ZN2_CY6_FUNGAL_2"/>
    <property type="match status" value="1"/>
</dbReference>
<dbReference type="Gene3D" id="4.10.240.10">
    <property type="entry name" value="Zn(2)-C6 fungal-type DNA-binding domain"/>
    <property type="match status" value="1"/>
</dbReference>
<name>A0AAD4GUH7_ASPNN</name>
<keyword evidence="9" id="KW-1185">Reference proteome</keyword>
<keyword evidence="1" id="KW-0479">Metal-binding</keyword>
<keyword evidence="4" id="KW-0804">Transcription</keyword>
<dbReference type="Pfam" id="PF00172">
    <property type="entry name" value="Zn_clus"/>
    <property type="match status" value="1"/>
</dbReference>
<evidence type="ECO:0000256" key="4">
    <source>
        <dbReference type="ARBA" id="ARBA00023163"/>
    </source>
</evidence>
<dbReference type="SMART" id="SM00906">
    <property type="entry name" value="Fungal_trans"/>
    <property type="match status" value="1"/>
</dbReference>
<dbReference type="AlphaFoldDB" id="A0AAD4GUH7"/>
<comment type="caution">
    <text evidence="8">The sequence shown here is derived from an EMBL/GenBank/DDBJ whole genome shotgun (WGS) entry which is preliminary data.</text>
</comment>
<dbReference type="EMBL" id="VCAU01000033">
    <property type="protein sequence ID" value="KAF9889721.1"/>
    <property type="molecule type" value="Genomic_DNA"/>
</dbReference>
<dbReference type="CDD" id="cd12148">
    <property type="entry name" value="fungal_TF_MHR"/>
    <property type="match status" value="1"/>
</dbReference>
<dbReference type="InterPro" id="IPR001138">
    <property type="entry name" value="Zn2Cys6_DnaBD"/>
</dbReference>
<dbReference type="InterPro" id="IPR036864">
    <property type="entry name" value="Zn2-C6_fun-type_DNA-bd_sf"/>
</dbReference>
<keyword evidence="3" id="KW-0238">DNA-binding</keyword>
<gene>
    <name evidence="8" type="ORF">FE257_007027</name>
</gene>
<dbReference type="Pfam" id="PF04082">
    <property type="entry name" value="Fungal_trans"/>
    <property type="match status" value="1"/>
</dbReference>
<dbReference type="GO" id="GO:0000978">
    <property type="term" value="F:RNA polymerase II cis-regulatory region sequence-specific DNA binding"/>
    <property type="evidence" value="ECO:0007669"/>
    <property type="project" value="TreeGrafter"/>
</dbReference>
<keyword evidence="2" id="KW-0805">Transcription regulation</keyword>
<evidence type="ECO:0000313" key="9">
    <source>
        <dbReference type="Proteomes" id="UP001194746"/>
    </source>
</evidence>
<evidence type="ECO:0000259" key="7">
    <source>
        <dbReference type="PROSITE" id="PS50048"/>
    </source>
</evidence>
<proteinExistence type="predicted"/>
<feature type="domain" description="Zn(2)-C6 fungal-type" evidence="7">
    <location>
        <begin position="13"/>
        <end position="42"/>
    </location>
</feature>
<dbReference type="PROSITE" id="PS00463">
    <property type="entry name" value="ZN2_CY6_FUNGAL_1"/>
    <property type="match status" value="1"/>
</dbReference>